<dbReference type="Gene3D" id="3.30.559.30">
    <property type="entry name" value="Nonribosomal peptide synthetase, condensation domain"/>
    <property type="match status" value="4"/>
</dbReference>
<dbReference type="InterPro" id="IPR009081">
    <property type="entry name" value="PP-bd_ACP"/>
</dbReference>
<dbReference type="GO" id="GO:0043041">
    <property type="term" value="P:amino acid activation for nonribosomal peptide biosynthetic process"/>
    <property type="evidence" value="ECO:0007669"/>
    <property type="project" value="TreeGrafter"/>
</dbReference>
<dbReference type="Pfam" id="PF13193">
    <property type="entry name" value="AMP-binding_C"/>
    <property type="match status" value="1"/>
</dbReference>
<dbReference type="Gene3D" id="3.40.50.12780">
    <property type="entry name" value="N-terminal domain of ligase-like"/>
    <property type="match status" value="1"/>
</dbReference>
<dbReference type="Pfam" id="PF00550">
    <property type="entry name" value="PP-binding"/>
    <property type="match status" value="2"/>
</dbReference>
<feature type="domain" description="Carrier" evidence="1">
    <location>
        <begin position="2544"/>
        <end position="2619"/>
    </location>
</feature>
<evidence type="ECO:0000313" key="2">
    <source>
        <dbReference type="EMBL" id="VHO05853.1"/>
    </source>
</evidence>
<dbReference type="SUPFAM" id="SSF52777">
    <property type="entry name" value="CoA-dependent acyltransferases"/>
    <property type="match status" value="8"/>
</dbReference>
<feature type="domain" description="Carrier" evidence="1">
    <location>
        <begin position="1488"/>
        <end position="1563"/>
    </location>
</feature>
<dbReference type="Gene3D" id="2.30.38.10">
    <property type="entry name" value="Luciferase, Domain 3"/>
    <property type="match status" value="1"/>
</dbReference>
<dbReference type="InterPro" id="IPR023213">
    <property type="entry name" value="CAT-like_dom_sf"/>
</dbReference>
<dbReference type="InterPro" id="IPR045851">
    <property type="entry name" value="AMP-bd_C_sf"/>
</dbReference>
<dbReference type="InterPro" id="IPR025110">
    <property type="entry name" value="AMP-bd_C"/>
</dbReference>
<dbReference type="PANTHER" id="PTHR45527">
    <property type="entry name" value="NONRIBOSOMAL PEPTIDE SYNTHETASE"/>
    <property type="match status" value="1"/>
</dbReference>
<dbReference type="SUPFAM" id="SSF47336">
    <property type="entry name" value="ACP-like"/>
    <property type="match status" value="2"/>
</dbReference>
<accession>A0A486XTE7</accession>
<dbReference type="EMBL" id="CAAJGR010000007">
    <property type="protein sequence ID" value="VHO05853.1"/>
    <property type="molecule type" value="Genomic_DNA"/>
</dbReference>
<sequence length="3105" mass="349417">MSIEVFVRSLIVKGWKFWSQNGQLAYRALKSDDSHKILAQLKESKSELLSIVNERPEVLAVGPVSDAQQSYWFQWQTDPTDASGILPYSVRLRSQVDVKKLRRALKAVMARHESLRSIFMFENGTLIQQTLPQQDAIVPFEHIYFENQSEAQLMERVSSDLKAPFQLDESPALRMKLYTVNDTEHVLTLSIHHIIIDGLSHAIVLQEFINNYENLCRGKSVNSEPLDVSFSDFVHWQKQLIGSSKWQQMEEYWIDNLKGAPTRLMLPTRDKSKPRCDVRQAWVSVDLSETLYMRLNAFSKKSGYTNYAILLSAFQALIYHHSAQDDLLIGSPMLGRTNHRFSEVVGFFLNTVVLRAKMSSKQTFRELLAQTSDTTLCAIDNQDYLFNHLLETLNPVRHPDTTPFFQAMFNLSKYWQSSQSSQKLRSVSAMDSGLVMEPLDVGGQDANFDLIMQFEDNNKQIVGKLKFKTEKYDNDLIETMGKDYLILLDEVMRNPEQVIADLNLTEQSLVKQVESASDGYALSSQQSRMWQYKDQILNQNVLLGLELRGAIDQAVLKSATETVLKQHEVFSTRFVNHPLFKNLLQTIGHDNLRWMSGSNWVDIKNILTVSEAWVQALSNQPKYDSAVPRHEICLGIVECRNDSSLLLISMPPMLVDATIITNVPAQILKTYESLSSNSCDIGENPVQYVDIAEWASEFFSSDDARDGKAFWQQIEISKDQIQPLCLDKLGLDIIQFEPAVAASQKVDSQILHLLLHKSAGVTPEVWLFTAWQIYLNRLVENAIHLIGKRFDGRPDDDIATVIGPLARFLPIPSKIENDLSIRQLLDTTNSFLAVAETWQECYQWPKADENSSLLNTLPYLFEFDEYESTWQKQGFDAKLMPFAVHSEPFNLKLCCSFDSGDNVLDLTLYFNNKAFDISAAGVMLSQFSNLLAQILDNSEQSVLQLELSPEGGETLNATTKSDQTVCNDGKLIHHRIRDVAVQYAAKPAIRCQDEQYAYSHFNQITAYYANKLVESGVKPGDFVGVYMKHSNESVIAMLAVLNAGAIYVPLDPEYPADRLTYIIDDCALKIVLVAAEQDRFVLSDGLESITLNASQIYQQVANIASIDYPLVTLSRDDIAYLIYTSGSTGKPKGTLVSHAALADHCASIVSRFKTKADDVMLLFAPLNFDPSLEQALVPLMVGATVHVKEPGLWQPSDIAAKIRYYGLTIVNFPTAFWHLLVGEWQRKLCIQDIATLKMVIVGGDKLQSEMLSRWWRLDLRHVRLLNAYGPTEATITTSTADLSHERVLDYGRVPIGTPLDNRKLYILDSAGRRLPAGALGELYIGGKSLANGYLNRPDLTEKTFLPDPFEKFDTGKLYRTGDCAFFDDNGEFYFLGRRDSQVKISGYRIELMEIERTVLQLEAIKEAAIVVTQSSEDADNKQIVVYFISQNKDKLEGHISEYLAHKLPAFMMPHAYVQLEKMPLSPSGKIDRKQLAKMKLMSQESVELPVSDTEINLAKIWRNILNIEQINRQDSFTTLGGHSLLYLKLLSCIGDKFGINLKLKDVYETNVLSLQAELIDSALAGKGNVLKHLPLVPANRAQPLPLSFAQESMWLLSQLGHGLSYQMAGVIKFNQILNVDWLKQCIAVIANRHEALRTRFVQTEIGAVQEVVDTVCIPFEVVEKTKSDDEQAILHRWKQMEMDLAQAPLIRVLLIRSQYDGDRLAVSLHHIISDGLSVGILLREVASLYGGLAKGETVELPELTIQYPDFAVWQRKAFGESSFAEDLEYWKVNLAGYQNLDVIPRQSRPQSLSGEGRRIRRTFAPAIAQRISGLTGHLGITKASFLVTAVHLLLSSYSQNKDFCIGMPTANRNRSELENMVGMLVNILVVRLGDIDSNTSTHQLLKHTNDVIRNGMAHQDIPFEKLVGSLNPVRDASRNPLFQVFFSFMQFDSTLEFAGEEVVFEPAQGNQSRFDLAFDFGDGKTGLNLEFEYSTELFTDNFVSQMLDNLTWLMEQLSGIKNTSIQNLEFVAPPQAQEQLIWGLGEQLPEVKPWELNVIDLILQQAKIRSNAPALICGNRSLSYDDFVTKVAIIAYKLTSYGVKSGDFVGVSVQRGLDTSLNMIAVMRLGAVYVPVDPKLPAKRINYILNDSNTKIVLTDKPSFAALQSAVPEGVQLILQDSYHEKATIGLQVEYEQLDADKPAYVIYTSGSTGQPKGVVISLAAVTHCIHAMAKLTGFGSKDKTLAVATTSFDISVLDLLMPLSVGGQLIIADDDSVKNPQMMANLLVEHKATYMQATPTTFEMLFSTGWTNHTGVKLLSIGEPVTAKLQRLFEQHNCRVWNGYGPTEATIYATAKELVPGCQISIGRAIGNYKVYILSEQLKLVPTGVPGELYIGGPAVGLGYLNKPELTNKVFLNNPFVVEEKVYRTGDLVRWIEQNGEMEIEYISRIDQQVKLRGYRIEPGEIEAALDSQGLFDSVAVVVKTTATGEQLVAYALPKKGQHKPDKTDIRTKLNELLPSYMVPSYIELLDEMPMTASNKLDKKCLKNLPMVLESSGNGSGDLSVTEKEQELLAIWQQIFKTQQVAVTDNFFALGGHSLLLIQLQNQLQEKYNVNVTLATLFKAPVLREMAEIIHRLAVDRAPRIQPMQTPENVGLSFNQQGLWLVDNMTGGNSAYNIICSFKLEGDVRPDLLLMAWQTLQKRQSSLRTYFEFIDGQVFQKLRDAVLQSLPVTDLSGIEREQQQAVINTYVDNEFSHVFNLQDDALFRLRMFKCDTSEYVAVLNLHHIIMDGWSVRLLLNEIKICYESLLKNTPMQLPTVYVSYADFSHWQRQAIEGNQFAEKFSYWKAKLANCPKQSALPFDRPFTGKNNFNGRALDASFTVSELQPLLELASRLDTTLFSVMLSGWNLLLHLETGETDIQIGTDVANRTMPETESVIGLFMNQIPLRNQVDPSQSIEQLVKSVSRTCIEAFANQEVPFEQLVSELGVERQAFVSPLFQSKFFMDHLPNDLLVTESFRIVPMTIAHEAARLPLNFSLTDTGEGIRGKLVYDRTLFEHTTVERMLTRYYTLLALMTKAPALSVESVCYELLDGELEQQNLVRQSLRDAKLKSTDFKARRRNQLN</sequence>
<dbReference type="CDD" id="cd05930">
    <property type="entry name" value="A_NRPS"/>
    <property type="match status" value="2"/>
</dbReference>
<dbReference type="Pfam" id="PF00501">
    <property type="entry name" value="AMP-binding"/>
    <property type="match status" value="2"/>
</dbReference>
<dbReference type="InterPro" id="IPR036736">
    <property type="entry name" value="ACP-like_sf"/>
</dbReference>
<dbReference type="PROSITE" id="PS50075">
    <property type="entry name" value="CARRIER"/>
    <property type="match status" value="2"/>
</dbReference>
<dbReference type="Gene3D" id="1.10.1200.10">
    <property type="entry name" value="ACP-like"/>
    <property type="match status" value="2"/>
</dbReference>
<dbReference type="NCBIfam" id="NF003417">
    <property type="entry name" value="PRK04813.1"/>
    <property type="match status" value="2"/>
</dbReference>
<protein>
    <submittedName>
        <fullName evidence="2">Siderophore biosynthesis non-ribosomal peptide synthetase modules</fullName>
    </submittedName>
</protein>
<dbReference type="Gene3D" id="3.40.50.980">
    <property type="match status" value="2"/>
</dbReference>
<dbReference type="GO" id="GO:0044550">
    <property type="term" value="P:secondary metabolite biosynthetic process"/>
    <property type="evidence" value="ECO:0007669"/>
    <property type="project" value="TreeGrafter"/>
</dbReference>
<dbReference type="InterPro" id="IPR010071">
    <property type="entry name" value="AA_adenyl_dom"/>
</dbReference>
<dbReference type="InterPro" id="IPR020845">
    <property type="entry name" value="AMP-binding_CS"/>
</dbReference>
<dbReference type="NCBIfam" id="TIGR01733">
    <property type="entry name" value="AA-adenyl-dom"/>
    <property type="match status" value="2"/>
</dbReference>
<dbReference type="Gene3D" id="3.30.559.10">
    <property type="entry name" value="Chloramphenicol acetyltransferase-like domain"/>
    <property type="match status" value="4"/>
</dbReference>
<dbReference type="FunFam" id="3.30.300.30:FF:000015">
    <property type="entry name" value="Nonribosomal peptide synthase SidD"/>
    <property type="match status" value="1"/>
</dbReference>
<gene>
    <name evidence="2" type="ORF">BAL341_2939</name>
</gene>
<dbReference type="InterPro" id="IPR042099">
    <property type="entry name" value="ANL_N_sf"/>
</dbReference>
<dbReference type="InterPro" id="IPR000873">
    <property type="entry name" value="AMP-dep_synth/lig_dom"/>
</dbReference>
<dbReference type="InterPro" id="IPR001242">
    <property type="entry name" value="Condensation_dom"/>
</dbReference>
<evidence type="ECO:0000259" key="1">
    <source>
        <dbReference type="PROSITE" id="PS50075"/>
    </source>
</evidence>
<dbReference type="CDD" id="cd19531">
    <property type="entry name" value="LCL_NRPS-like"/>
    <property type="match status" value="3"/>
</dbReference>
<dbReference type="GO" id="GO:0005737">
    <property type="term" value="C:cytoplasm"/>
    <property type="evidence" value="ECO:0007669"/>
    <property type="project" value="TreeGrafter"/>
</dbReference>
<organism evidence="2">
    <name type="scientific">Rheinheimera sp. BAL341</name>
    <dbReference type="NCBI Taxonomy" id="1708203"/>
    <lineage>
        <taxon>Bacteria</taxon>
        <taxon>Pseudomonadati</taxon>
        <taxon>Pseudomonadota</taxon>
        <taxon>Gammaproteobacteria</taxon>
        <taxon>Chromatiales</taxon>
        <taxon>Chromatiaceae</taxon>
        <taxon>Rheinheimera</taxon>
    </lineage>
</organism>
<name>A0A486XTE7_9GAMM</name>
<reference evidence="2" key="1">
    <citation type="submission" date="2019-04" db="EMBL/GenBank/DDBJ databases">
        <authorList>
            <person name="Brambilla D."/>
        </authorList>
    </citation>
    <scope>NUCLEOTIDE SEQUENCE</scope>
    <source>
        <strain evidence="2">BAL1</strain>
    </source>
</reference>
<dbReference type="GO" id="GO:0003824">
    <property type="term" value="F:catalytic activity"/>
    <property type="evidence" value="ECO:0007669"/>
    <property type="project" value="InterPro"/>
</dbReference>
<dbReference type="GO" id="GO:0031177">
    <property type="term" value="F:phosphopantetheine binding"/>
    <property type="evidence" value="ECO:0007669"/>
    <property type="project" value="TreeGrafter"/>
</dbReference>
<dbReference type="Pfam" id="PF00668">
    <property type="entry name" value="Condensation"/>
    <property type="match status" value="4"/>
</dbReference>
<dbReference type="Gene3D" id="3.30.300.30">
    <property type="match status" value="2"/>
</dbReference>
<dbReference type="SUPFAM" id="SSF56801">
    <property type="entry name" value="Acetyl-CoA synthetase-like"/>
    <property type="match status" value="2"/>
</dbReference>
<dbReference type="PROSITE" id="PS00455">
    <property type="entry name" value="AMP_BINDING"/>
    <property type="match status" value="2"/>
</dbReference>
<dbReference type="PANTHER" id="PTHR45527:SF1">
    <property type="entry name" value="FATTY ACID SYNTHASE"/>
    <property type="match status" value="1"/>
</dbReference>
<proteinExistence type="predicted"/>